<feature type="region of interest" description="Disordered" evidence="4">
    <location>
        <begin position="1"/>
        <end position="106"/>
    </location>
</feature>
<name>A0AAW0P949_9GOBI</name>
<feature type="compositionally biased region" description="Polar residues" evidence="4">
    <location>
        <begin position="81"/>
        <end position="106"/>
    </location>
</feature>
<dbReference type="PROSITE" id="PS50994">
    <property type="entry name" value="INTEGRASE"/>
    <property type="match status" value="1"/>
</dbReference>
<dbReference type="InterPro" id="IPR012337">
    <property type="entry name" value="RNaseH-like_sf"/>
</dbReference>
<accession>A0AAW0P949</accession>
<feature type="domain" description="Integrase catalytic" evidence="5">
    <location>
        <begin position="1677"/>
        <end position="1858"/>
    </location>
</feature>
<reference evidence="7" key="1">
    <citation type="submission" date="2024-04" db="EMBL/GenBank/DDBJ databases">
        <title>Salinicola lusitanus LLJ914,a marine bacterium isolated from the Okinawa Trough.</title>
        <authorList>
            <person name="Li J."/>
        </authorList>
    </citation>
    <scope>NUCLEOTIDE SEQUENCE [LARGE SCALE GENOMIC DNA]</scope>
</reference>
<dbReference type="GO" id="GO:0004523">
    <property type="term" value="F:RNA-DNA hybrid ribonuclease activity"/>
    <property type="evidence" value="ECO:0007669"/>
    <property type="project" value="UniProtKB-EC"/>
</dbReference>
<proteinExistence type="inferred from homology"/>
<dbReference type="InterPro" id="IPR043128">
    <property type="entry name" value="Rev_trsase/Diguanyl_cyclase"/>
</dbReference>
<dbReference type="InterPro" id="IPR040676">
    <property type="entry name" value="DUF5641"/>
</dbReference>
<feature type="region of interest" description="Disordered" evidence="4">
    <location>
        <begin position="564"/>
        <end position="609"/>
    </location>
</feature>
<protein>
    <recommendedName>
        <fullName evidence="2">ribonuclease H</fullName>
        <ecNumber evidence="2">3.1.26.4</ecNumber>
    </recommendedName>
</protein>
<feature type="compositionally biased region" description="Polar residues" evidence="4">
    <location>
        <begin position="577"/>
        <end position="591"/>
    </location>
</feature>
<keyword evidence="3" id="KW-0175">Coiled coil</keyword>
<evidence type="ECO:0000256" key="4">
    <source>
        <dbReference type="SAM" id="MobiDB-lite"/>
    </source>
</evidence>
<evidence type="ECO:0000313" key="7">
    <source>
        <dbReference type="Proteomes" id="UP001460270"/>
    </source>
</evidence>
<sequence>MESQSLPGDLAAHLRPQRERRLPQHFDDFQVGYQPAVTEASALATQPTATAEEEATTPELTVVKPPSRPRSVRTESRRSSVASHQTRAKSQASVRSLSQRSTTEGLSELQSAMLEEKVKRMELAEAQRQVMEQTIVDEQCTLLDQQARDALNEREELLREQERQRRRLEEKADLAYKAKEAITRQQLLQQRLKEKEMEVERAALITSFLKEEESKSPPYSRPLSECSKYAAQLQSQREPGLGHSTPFTQAPVFNAAVNPPVSTSLPPAAALQNRVPATTKCIHALYSTTIPSAVSCPDQRATDGYSQAHVQPAYPPPAQTVPQALSRLPYSYPAMPPVPPQVTAPPPGFRATPSTDLMELLVATSYGLPKPALPHFTSGKESDFALLKMALDNLLNSHAHLTEQFKYQVLLDHLKLPSAYKLAQAYMHDPRPYTSALQALQDKYGQPRQLVQSELGAILNLPQIKAGDPEAFDNFALSVQALVGMLRSLEGENGYELRCGSHVDRLLSKLPANYRDGFVEYSINQGILQTGTDKTYTLFDLSAWLQLKSQAKRISSRAALMFQDSPKPVKPQKKPQGHSSTVYYNTESQARVTHPDPVSSSKPTPKAKPSFKPYCPYCDQREHYLSLCPKFKTLSTAEIAAWIKDRGCWRCGRNHSPEACTLKKPCNTCKQLHLTVLHEVSQPEPKKVLMVSAAPDTVYVDRPSRPQRVMLKLVKVRLYNAEHSLDGFAILDDGSERTLILPSAVQHLHLTKEPEILPLRTVRHEVIHLQGATVSFEISPAHSPKSSYPVKSLQRKYSHLQKLPLPSVDKVQPVLLIGSDFPHLLLPKQPVRAGPPGSPIAVCTALGWALQGPATLSHRADDLPHCYFTMSPASELQRHVERLWEVDVAPYANIKTATRSKEDQQALELLEQRTVKVEVDGVTRYATPLLRRKASPSLWASKNTLLPQLRSTERRLAKDPALADTYCQEIQKLEQSGYVTPLPSETVDSSTESWYLPHHVVHHNGKARIVYNCSYQHNDQSLNNQLLPGPTLGPSLLGVLLRFREHCVAISGDIKAMFHQVRLLPEDKPLLRFLWRSMKRREEPTVYEWQVLPFGTTCSPCCATYALQMHVKDNSQGHDDIQHLVETAFYVDNCLTSLTSASKAKTIIDRMRQLLLTGGFDIRLWASNIPSVVEHLPAEAKAASTELWLSQYRQDPEEPALGLRWNCLTDRLGYRHRPVEYSQPTLRNVYKVLATQYDPLGYLIPFTTRAKILIQDLWKVGVGWDDPIQPEALLDLWNQWESELAYLPQVEIPRCYVPPEADSDMPRREAHIFCDASERAYGAVEYLRTQDSQDEVHIAFVMARSRVSPRKQLSMPRLELCAALAGAQLAKVTMTELLLTPQHITLWTDSTTVLTWLNSDSCRYKVFVGTRVAEIQELTEGCNWRYVSTTDNPADDLTRGKALQELSQSSRWSQGPHFLRQHPDSWPVLHVEEAQEEEEELRKPVFCGATTCPPSSSIPDIDNWDGLIRATHETLHGAANDHSNPAMTAADVQAAELHLLQQSQRDSFPEEVDALATSKPISRQSRLVMLAPEYDAAVGLMRVGGRLRRAEDLDPDSMHPIILDPKHYVTKLLIKKYDTDLLHPGPERVFAELRRRYWILRGRESIKRHQHGCVECQKWRASPVVPKMADLPPARLRLYKPPFWSTGIDCFGPYNVKVGRRTEKRWGLIFKCMTTSCVHLDLLESMDTDAFLMALRRFIARRGKPFEILADRGTNFRGGATELQASFAALEEPLQNQLADQQIEFRFNPPGSPHFGGTWEREIKTIKAALQVVLRDQTVAEPVLQTVLIEVEGLLNAKPLGYISSDAADPDPVTPNLLLMGRRDASLPQAIYASSDLLSRRRWRHSQILADHFWSHFIRRHLPDLQKRSKWHNDTDNLTIGQVVMVVDSQLPRAQWPIGRVVKICPGSDGRVRAAEVRINGQTYLRPVVRLVRLPAWED</sequence>
<dbReference type="GO" id="GO:0015074">
    <property type="term" value="P:DNA integration"/>
    <property type="evidence" value="ECO:0007669"/>
    <property type="project" value="InterPro"/>
</dbReference>
<dbReference type="Proteomes" id="UP001460270">
    <property type="component" value="Unassembled WGS sequence"/>
</dbReference>
<dbReference type="PANTHER" id="PTHR47331">
    <property type="entry name" value="PHD-TYPE DOMAIN-CONTAINING PROTEIN"/>
    <property type="match status" value="1"/>
</dbReference>
<comment type="similarity">
    <text evidence="1">Belongs to the beta type-B retroviral polymerase family. HERV class-II K(HML-2) pol subfamily.</text>
</comment>
<keyword evidence="7" id="KW-1185">Reference proteome</keyword>
<dbReference type="InterPro" id="IPR036397">
    <property type="entry name" value="RNaseH_sf"/>
</dbReference>
<dbReference type="PANTHER" id="PTHR47331:SF5">
    <property type="entry name" value="RIBONUCLEASE H"/>
    <property type="match status" value="1"/>
</dbReference>
<gene>
    <name evidence="6" type="ORF">WMY93_012488</name>
</gene>
<dbReference type="EC" id="3.1.26.4" evidence="2"/>
<feature type="coiled-coil region" evidence="3">
    <location>
        <begin position="114"/>
        <end position="198"/>
    </location>
</feature>
<dbReference type="InterPro" id="IPR000477">
    <property type="entry name" value="RT_dom"/>
</dbReference>
<dbReference type="InterPro" id="IPR008042">
    <property type="entry name" value="Retrotrans_Pao"/>
</dbReference>
<dbReference type="Pfam" id="PF03564">
    <property type="entry name" value="DUF1759"/>
    <property type="match status" value="1"/>
</dbReference>
<organism evidence="6 7">
    <name type="scientific">Mugilogobius chulae</name>
    <name type="common">yellowstripe goby</name>
    <dbReference type="NCBI Taxonomy" id="88201"/>
    <lineage>
        <taxon>Eukaryota</taxon>
        <taxon>Metazoa</taxon>
        <taxon>Chordata</taxon>
        <taxon>Craniata</taxon>
        <taxon>Vertebrata</taxon>
        <taxon>Euteleostomi</taxon>
        <taxon>Actinopterygii</taxon>
        <taxon>Neopterygii</taxon>
        <taxon>Teleostei</taxon>
        <taxon>Neoteleostei</taxon>
        <taxon>Acanthomorphata</taxon>
        <taxon>Gobiaria</taxon>
        <taxon>Gobiiformes</taxon>
        <taxon>Gobioidei</taxon>
        <taxon>Gobiidae</taxon>
        <taxon>Gobionellinae</taxon>
        <taxon>Mugilogobius</taxon>
    </lineage>
</organism>
<dbReference type="InterPro" id="IPR005312">
    <property type="entry name" value="DUF1759"/>
</dbReference>
<dbReference type="GO" id="GO:0003676">
    <property type="term" value="F:nucleic acid binding"/>
    <property type="evidence" value="ECO:0007669"/>
    <property type="project" value="InterPro"/>
</dbReference>
<comment type="caution">
    <text evidence="6">The sequence shown here is derived from an EMBL/GenBank/DDBJ whole genome shotgun (WGS) entry which is preliminary data.</text>
</comment>
<dbReference type="Pfam" id="PF17921">
    <property type="entry name" value="Integrase_H2C2"/>
    <property type="match status" value="1"/>
</dbReference>
<dbReference type="Pfam" id="PF00078">
    <property type="entry name" value="RVT_1"/>
    <property type="match status" value="1"/>
</dbReference>
<dbReference type="InterPro" id="IPR001584">
    <property type="entry name" value="Integrase_cat-core"/>
</dbReference>
<dbReference type="InterPro" id="IPR043502">
    <property type="entry name" value="DNA/RNA_pol_sf"/>
</dbReference>
<dbReference type="SUPFAM" id="SSF56672">
    <property type="entry name" value="DNA/RNA polymerases"/>
    <property type="match status" value="1"/>
</dbReference>
<feature type="compositionally biased region" description="Basic and acidic residues" evidence="4">
    <location>
        <begin position="16"/>
        <end position="28"/>
    </location>
</feature>
<dbReference type="Gene3D" id="3.30.70.270">
    <property type="match status" value="1"/>
</dbReference>
<evidence type="ECO:0000256" key="3">
    <source>
        <dbReference type="SAM" id="Coils"/>
    </source>
</evidence>
<dbReference type="SUPFAM" id="SSF53098">
    <property type="entry name" value="Ribonuclease H-like"/>
    <property type="match status" value="1"/>
</dbReference>
<dbReference type="Gene3D" id="3.10.10.10">
    <property type="entry name" value="HIV Type 1 Reverse Transcriptase, subunit A, domain 1"/>
    <property type="match status" value="1"/>
</dbReference>
<dbReference type="InterPro" id="IPR041588">
    <property type="entry name" value="Integrase_H2C2"/>
</dbReference>
<evidence type="ECO:0000259" key="5">
    <source>
        <dbReference type="PROSITE" id="PS50994"/>
    </source>
</evidence>
<evidence type="ECO:0000256" key="1">
    <source>
        <dbReference type="ARBA" id="ARBA00010879"/>
    </source>
</evidence>
<evidence type="ECO:0000313" key="6">
    <source>
        <dbReference type="EMBL" id="KAK7916727.1"/>
    </source>
</evidence>
<feature type="compositionally biased region" description="Low complexity" evidence="4">
    <location>
        <begin position="599"/>
        <end position="609"/>
    </location>
</feature>
<dbReference type="Pfam" id="PF05380">
    <property type="entry name" value="Peptidase_A17"/>
    <property type="match status" value="1"/>
</dbReference>
<evidence type="ECO:0000256" key="2">
    <source>
        <dbReference type="ARBA" id="ARBA00012180"/>
    </source>
</evidence>
<dbReference type="Gene3D" id="3.30.420.10">
    <property type="entry name" value="Ribonuclease H-like superfamily/Ribonuclease H"/>
    <property type="match status" value="1"/>
</dbReference>
<dbReference type="Pfam" id="PF18701">
    <property type="entry name" value="DUF5641"/>
    <property type="match status" value="1"/>
</dbReference>
<dbReference type="CDD" id="cd01644">
    <property type="entry name" value="RT_pepA17"/>
    <property type="match status" value="1"/>
</dbReference>
<dbReference type="EMBL" id="JBBPFD010000008">
    <property type="protein sequence ID" value="KAK7916727.1"/>
    <property type="molecule type" value="Genomic_DNA"/>
</dbReference>